<keyword evidence="6 8" id="KW-1133">Transmembrane helix</keyword>
<comment type="similarity">
    <text evidence="2 8">Belongs to the nucleobase:cation symporter-2 (NCS2) (TC 2.A.40) family. Azg-like subfamily.</text>
</comment>
<reference evidence="11" key="1">
    <citation type="submission" date="2016-10" db="EMBL/GenBank/DDBJ databases">
        <authorList>
            <person name="Varghese N."/>
            <person name="Submissions S."/>
        </authorList>
    </citation>
    <scope>NUCLEOTIDE SEQUENCE [LARGE SCALE GENOMIC DNA]</scope>
    <source>
        <strain evidence="11">ATCC 51557</strain>
    </source>
</reference>
<keyword evidence="11" id="KW-1185">Reference proteome</keyword>
<comment type="subcellular location">
    <subcellularLocation>
        <location evidence="1 8">Cell membrane</location>
        <topology evidence="1 8">Multi-pass membrane protein</topology>
    </subcellularLocation>
</comment>
<accession>A0A1G4Q7R5</accession>
<keyword evidence="5 8" id="KW-0812">Transmembrane</keyword>
<feature type="transmembrane region" description="Helical" evidence="9">
    <location>
        <begin position="255"/>
        <end position="280"/>
    </location>
</feature>
<evidence type="ECO:0000256" key="6">
    <source>
        <dbReference type="ARBA" id="ARBA00022989"/>
    </source>
</evidence>
<dbReference type="AlphaFoldDB" id="A0A1G4Q7R5"/>
<dbReference type="GO" id="GO:0005886">
    <property type="term" value="C:plasma membrane"/>
    <property type="evidence" value="ECO:0007669"/>
    <property type="project" value="UniProtKB-SubCell"/>
</dbReference>
<evidence type="ECO:0000256" key="5">
    <source>
        <dbReference type="ARBA" id="ARBA00022692"/>
    </source>
</evidence>
<feature type="transmembrane region" description="Helical" evidence="9">
    <location>
        <begin position="79"/>
        <end position="98"/>
    </location>
</feature>
<evidence type="ECO:0000256" key="4">
    <source>
        <dbReference type="ARBA" id="ARBA00022475"/>
    </source>
</evidence>
<dbReference type="Pfam" id="PF00860">
    <property type="entry name" value="Xan_ur_permease"/>
    <property type="match status" value="1"/>
</dbReference>
<organism evidence="10 11">
    <name type="scientific">Borreliella japonica</name>
    <name type="common">Borrelia japonica</name>
    <dbReference type="NCBI Taxonomy" id="34095"/>
    <lineage>
        <taxon>Bacteria</taxon>
        <taxon>Pseudomonadati</taxon>
        <taxon>Spirochaetota</taxon>
        <taxon>Spirochaetia</taxon>
        <taxon>Spirochaetales</taxon>
        <taxon>Borreliaceae</taxon>
        <taxon>Borreliella</taxon>
    </lineage>
</organism>
<evidence type="ECO:0000313" key="10">
    <source>
        <dbReference type="EMBL" id="SCW40643.1"/>
    </source>
</evidence>
<evidence type="ECO:0000256" key="2">
    <source>
        <dbReference type="ARBA" id="ARBA00005697"/>
    </source>
</evidence>
<evidence type="ECO:0000256" key="8">
    <source>
        <dbReference type="PIRNR" id="PIRNR005353"/>
    </source>
</evidence>
<dbReference type="Proteomes" id="UP000199262">
    <property type="component" value="Unassembled WGS sequence"/>
</dbReference>
<dbReference type="InterPro" id="IPR006043">
    <property type="entry name" value="NCS2"/>
</dbReference>
<evidence type="ECO:0000256" key="9">
    <source>
        <dbReference type="SAM" id="Phobius"/>
    </source>
</evidence>
<keyword evidence="3 8" id="KW-0813">Transport</keyword>
<feature type="transmembrane region" description="Helical" evidence="9">
    <location>
        <begin position="393"/>
        <end position="421"/>
    </location>
</feature>
<dbReference type="InterPro" id="IPR045018">
    <property type="entry name" value="Azg-like"/>
</dbReference>
<feature type="transmembrane region" description="Helical" evidence="9">
    <location>
        <begin position="300"/>
        <end position="322"/>
    </location>
</feature>
<feature type="transmembrane region" description="Helical" evidence="9">
    <location>
        <begin position="342"/>
        <end position="372"/>
    </location>
</feature>
<keyword evidence="7 8" id="KW-0472">Membrane</keyword>
<dbReference type="InterPro" id="IPR026033">
    <property type="entry name" value="Azg-like_bact_archaea"/>
</dbReference>
<name>A0A1G4Q7R5_BORJA</name>
<gene>
    <name evidence="10" type="ORF">SAMN02983004_00976</name>
</gene>
<evidence type="ECO:0000313" key="11">
    <source>
        <dbReference type="Proteomes" id="UP000199262"/>
    </source>
</evidence>
<evidence type="ECO:0000256" key="7">
    <source>
        <dbReference type="ARBA" id="ARBA00023136"/>
    </source>
</evidence>
<proteinExistence type="inferred from homology"/>
<feature type="transmembrane region" description="Helical" evidence="9">
    <location>
        <begin position="166"/>
        <end position="190"/>
    </location>
</feature>
<protein>
    <submittedName>
        <fullName evidence="10">Putative MFS transporter, AGZA family, xanthine/uracil permease</fullName>
    </submittedName>
</protein>
<evidence type="ECO:0000256" key="1">
    <source>
        <dbReference type="ARBA" id="ARBA00004651"/>
    </source>
</evidence>
<dbReference type="PANTHER" id="PTHR43337:SF1">
    <property type="entry name" value="XANTHINE_URACIL PERMEASE C887.17-RELATED"/>
    <property type="match status" value="1"/>
</dbReference>
<feature type="transmembrane region" description="Helical" evidence="9">
    <location>
        <begin position="136"/>
        <end position="160"/>
    </location>
</feature>
<feature type="transmembrane region" description="Helical" evidence="9">
    <location>
        <begin position="24"/>
        <end position="44"/>
    </location>
</feature>
<evidence type="ECO:0000256" key="3">
    <source>
        <dbReference type="ARBA" id="ARBA00022448"/>
    </source>
</evidence>
<feature type="transmembrane region" description="Helical" evidence="9">
    <location>
        <begin position="104"/>
        <end position="124"/>
    </location>
</feature>
<dbReference type="PANTHER" id="PTHR43337">
    <property type="entry name" value="XANTHINE/URACIL PERMEASE C887.17-RELATED"/>
    <property type="match status" value="1"/>
</dbReference>
<feature type="transmembrane region" description="Helical" evidence="9">
    <location>
        <begin position="50"/>
        <end position="72"/>
    </location>
</feature>
<feature type="transmembrane region" description="Helical" evidence="9">
    <location>
        <begin position="197"/>
        <end position="216"/>
    </location>
</feature>
<dbReference type="PIRSF" id="PIRSF005353">
    <property type="entry name" value="PbuG"/>
    <property type="match status" value="1"/>
</dbReference>
<sequence length="452" mass="49073">MMNQSKETLLFQFKNNTIDYKKEIIAGITTFLSMAYIIAVNPAILSSTGMPIGALVTATCLTSAFSSILMGLYTNTPIALAPGMGLNAFFAFSVVIGMNIPWQVALAAVFTEGLIFIVLSLSRARESIANSIPVNLKYSITVGIGLFIAFIGFVNGGIIIKNDATLVGIGSFIDLKVLFTFLGLFFIVIFEHMNVRGSILWAICSVTAIAWTYAIFNPEGAVTAGIRFPDGILRFESIKPIFNQLDFSYISSKHFWSFITIVLVLLFNDLFDTLGTLIAVAAKGNMLDKNGKIPNVGKIFLIDAIATTVGAIMGVSTVTAYIESCTGIEEGGKTGLTTIVTGIMFFIAIFLSPLFIAVPASATAAALIYVGFSMCREIIKINFSNIRENISSFLILFLIPLTYNISSGISIGIIFYVLINIILNLLENKKNKISPIMVILCLIFISKFIYGY</sequence>
<dbReference type="GO" id="GO:0005345">
    <property type="term" value="F:purine nucleobase transmembrane transporter activity"/>
    <property type="evidence" value="ECO:0007669"/>
    <property type="project" value="TreeGrafter"/>
</dbReference>
<dbReference type="EMBL" id="FMTE01000007">
    <property type="protein sequence ID" value="SCW40643.1"/>
    <property type="molecule type" value="Genomic_DNA"/>
</dbReference>
<keyword evidence="4 8" id="KW-1003">Cell membrane</keyword>
<feature type="transmembrane region" description="Helical" evidence="9">
    <location>
        <begin position="433"/>
        <end position="450"/>
    </location>
</feature>